<evidence type="ECO:0000256" key="1">
    <source>
        <dbReference type="ARBA" id="ARBA00022741"/>
    </source>
</evidence>
<dbReference type="PROSITE" id="PS51192">
    <property type="entry name" value="HELICASE_ATP_BIND_1"/>
    <property type="match status" value="1"/>
</dbReference>
<comment type="caution">
    <text evidence="5">The sequence shown here is derived from an EMBL/GenBank/DDBJ whole genome shotgun (WGS) entry which is preliminary data.</text>
</comment>
<dbReference type="Pfam" id="PF04851">
    <property type="entry name" value="ResIII"/>
    <property type="match status" value="1"/>
</dbReference>
<keyword evidence="1" id="KW-0547">Nucleotide-binding</keyword>
<keyword evidence="6" id="KW-1185">Reference proteome</keyword>
<proteinExistence type="predicted"/>
<evidence type="ECO:0000313" key="6">
    <source>
        <dbReference type="Proteomes" id="UP001225034"/>
    </source>
</evidence>
<sequence>MEKEASELAGINLTEGVRCLCPDSQQMVIPWEPLRRHLAGRRLTLNEIPFPRNILHEHQKAGYIQHSPGILNPQTNAQCQRCGNTNPSLFAQYPSIHSVSPVSYCRNCLSLGKISSSTNLYSWIGPSPSYVISSKPLQWSGKLSTGQSFASKQVIRAIRHSLPILVWAVCGAGKTEVLFHGIELALQEGKRVLLATPRTDVVKELAPRFKKAFPGVVQAVLYGGHTKEETTAPLILATTHQAMRFYQAFDVVIVDEVDAFPYSYDSSLQYAVLQAEKPNATRVYLSATPAKALLRQKRLTIVRIPRRYHGYHLPVPRMSWCGNWRKRLNKGKLPKGVEEWIRDHVKHQIPALLFVPSISVLQQVSEVLTTQNILHEAVY</sequence>
<gene>
    <name evidence="5" type="ORF">J2S05_001571</name>
</gene>
<dbReference type="Proteomes" id="UP001225034">
    <property type="component" value="Unassembled WGS sequence"/>
</dbReference>
<dbReference type="Gene3D" id="3.40.50.300">
    <property type="entry name" value="P-loop containing nucleotide triphosphate hydrolases"/>
    <property type="match status" value="1"/>
</dbReference>
<evidence type="ECO:0000313" key="5">
    <source>
        <dbReference type="EMBL" id="MDQ0206772.1"/>
    </source>
</evidence>
<name>A0ABT9YHU3_9BACI</name>
<keyword evidence="2" id="KW-0067">ATP-binding</keyword>
<protein>
    <submittedName>
        <fullName evidence="5">Competence protein ComFA</fullName>
    </submittedName>
</protein>
<dbReference type="SUPFAM" id="SSF52540">
    <property type="entry name" value="P-loop containing nucleoside triphosphate hydrolases"/>
    <property type="match status" value="1"/>
</dbReference>
<evidence type="ECO:0000259" key="4">
    <source>
        <dbReference type="PROSITE" id="PS51192"/>
    </source>
</evidence>
<dbReference type="InterPro" id="IPR027417">
    <property type="entry name" value="P-loop_NTPase"/>
</dbReference>
<feature type="domain" description="Helicase ATP-binding" evidence="4">
    <location>
        <begin position="155"/>
        <end position="307"/>
    </location>
</feature>
<dbReference type="EMBL" id="JAUSUA010000002">
    <property type="protein sequence ID" value="MDQ0206772.1"/>
    <property type="molecule type" value="Genomic_DNA"/>
</dbReference>
<keyword evidence="3" id="KW-0238">DNA-binding</keyword>
<dbReference type="SMART" id="SM00487">
    <property type="entry name" value="DEXDc"/>
    <property type="match status" value="1"/>
</dbReference>
<dbReference type="PANTHER" id="PTHR30580">
    <property type="entry name" value="PRIMOSOMAL PROTEIN N"/>
    <property type="match status" value="1"/>
</dbReference>
<evidence type="ECO:0000256" key="2">
    <source>
        <dbReference type="ARBA" id="ARBA00022840"/>
    </source>
</evidence>
<dbReference type="InterPro" id="IPR006935">
    <property type="entry name" value="Helicase/UvrB_N"/>
</dbReference>
<organism evidence="5 6">
    <name type="scientific">Alkalicoccobacillus murimartini</name>
    <dbReference type="NCBI Taxonomy" id="171685"/>
    <lineage>
        <taxon>Bacteria</taxon>
        <taxon>Bacillati</taxon>
        <taxon>Bacillota</taxon>
        <taxon>Bacilli</taxon>
        <taxon>Bacillales</taxon>
        <taxon>Bacillaceae</taxon>
        <taxon>Alkalicoccobacillus</taxon>
    </lineage>
</organism>
<dbReference type="RefSeq" id="WP_306981542.1">
    <property type="nucleotide sequence ID" value="NZ_JAUSUA010000002.1"/>
</dbReference>
<dbReference type="PANTHER" id="PTHR30580:SF1">
    <property type="entry name" value="COMF OPERON PROTEIN 1"/>
    <property type="match status" value="1"/>
</dbReference>
<dbReference type="InterPro" id="IPR014001">
    <property type="entry name" value="Helicase_ATP-bd"/>
</dbReference>
<reference evidence="5 6" key="1">
    <citation type="submission" date="2023-07" db="EMBL/GenBank/DDBJ databases">
        <title>Genomic Encyclopedia of Type Strains, Phase IV (KMG-IV): sequencing the most valuable type-strain genomes for metagenomic binning, comparative biology and taxonomic classification.</title>
        <authorList>
            <person name="Goeker M."/>
        </authorList>
    </citation>
    <scope>NUCLEOTIDE SEQUENCE [LARGE SCALE GENOMIC DNA]</scope>
    <source>
        <strain evidence="5 6">DSM 19154</strain>
    </source>
</reference>
<accession>A0ABT9YHU3</accession>
<evidence type="ECO:0000256" key="3">
    <source>
        <dbReference type="ARBA" id="ARBA00023125"/>
    </source>
</evidence>